<sequence length="171" mass="18568">MGLMSDTVPADSSEPSPEPGIRIGHVERLSAMEALKQHYGAGRINSQEYEKRSVQAEKAQYESELDELFTDLPAVASPVAPPVVESLTPGAPPVEPDPGPARVPSRGVLNIAEPYATTIVSITPILAVILFFVTRTWLWFLVIPIVALLVYGPDGREGTGPEAARRREREK</sequence>
<evidence type="ECO:0000313" key="5">
    <source>
        <dbReference type="Proteomes" id="UP001501074"/>
    </source>
</evidence>
<name>A0ABP6YX78_9ACTN</name>
<evidence type="ECO:0000313" key="4">
    <source>
        <dbReference type="EMBL" id="GAA3592594.1"/>
    </source>
</evidence>
<comment type="caution">
    <text evidence="4">The sequence shown here is derived from an EMBL/GenBank/DDBJ whole genome shotgun (WGS) entry which is preliminary data.</text>
</comment>
<proteinExistence type="predicted"/>
<evidence type="ECO:0000256" key="1">
    <source>
        <dbReference type="SAM" id="Coils"/>
    </source>
</evidence>
<feature type="region of interest" description="Disordered" evidence="2">
    <location>
        <begin position="1"/>
        <end position="22"/>
    </location>
</feature>
<protein>
    <recommendedName>
        <fullName evidence="3">DUF1707 domain-containing protein</fullName>
    </recommendedName>
</protein>
<dbReference type="Proteomes" id="UP001501074">
    <property type="component" value="Unassembled WGS sequence"/>
</dbReference>
<organism evidence="4 5">
    <name type="scientific">Kineosporia mesophila</name>
    <dbReference type="NCBI Taxonomy" id="566012"/>
    <lineage>
        <taxon>Bacteria</taxon>
        <taxon>Bacillati</taxon>
        <taxon>Actinomycetota</taxon>
        <taxon>Actinomycetes</taxon>
        <taxon>Kineosporiales</taxon>
        <taxon>Kineosporiaceae</taxon>
        <taxon>Kineosporia</taxon>
    </lineage>
</organism>
<evidence type="ECO:0000256" key="2">
    <source>
        <dbReference type="SAM" id="MobiDB-lite"/>
    </source>
</evidence>
<dbReference type="Pfam" id="PF08044">
    <property type="entry name" value="DUF1707"/>
    <property type="match status" value="1"/>
</dbReference>
<evidence type="ECO:0000259" key="3">
    <source>
        <dbReference type="Pfam" id="PF08044"/>
    </source>
</evidence>
<feature type="coiled-coil region" evidence="1">
    <location>
        <begin position="44"/>
        <end position="71"/>
    </location>
</feature>
<reference evidence="5" key="1">
    <citation type="journal article" date="2019" name="Int. J. Syst. Evol. Microbiol.">
        <title>The Global Catalogue of Microorganisms (GCM) 10K type strain sequencing project: providing services to taxonomists for standard genome sequencing and annotation.</title>
        <authorList>
            <consortium name="The Broad Institute Genomics Platform"/>
            <consortium name="The Broad Institute Genome Sequencing Center for Infectious Disease"/>
            <person name="Wu L."/>
            <person name="Ma J."/>
        </authorList>
    </citation>
    <scope>NUCLEOTIDE SEQUENCE [LARGE SCALE GENOMIC DNA]</scope>
    <source>
        <strain evidence="5">JCM 16902</strain>
    </source>
</reference>
<feature type="domain" description="DUF1707" evidence="3">
    <location>
        <begin position="21"/>
        <end position="73"/>
    </location>
</feature>
<dbReference type="InterPro" id="IPR012551">
    <property type="entry name" value="DUF1707_SHOCT-like"/>
</dbReference>
<keyword evidence="1" id="KW-0175">Coiled coil</keyword>
<accession>A0ABP6YX78</accession>
<keyword evidence="5" id="KW-1185">Reference proteome</keyword>
<gene>
    <name evidence="4" type="ORF">GCM10022223_04100</name>
</gene>
<dbReference type="EMBL" id="BAAAZO010000001">
    <property type="protein sequence ID" value="GAA3592594.1"/>
    <property type="molecule type" value="Genomic_DNA"/>
</dbReference>